<dbReference type="InterPro" id="IPR027417">
    <property type="entry name" value="P-loop_NTPase"/>
</dbReference>
<name>A0ABX0V0J4_9HYPH</name>
<keyword evidence="8" id="KW-1185">Reference proteome</keyword>
<comment type="similarity">
    <text evidence="2">Belongs to the ABC transporter superfamily.</text>
</comment>
<dbReference type="PROSITE" id="PS00211">
    <property type="entry name" value="ABC_TRANSPORTER_1"/>
    <property type="match status" value="2"/>
</dbReference>
<keyword evidence="4" id="KW-0547">Nucleotide-binding</keyword>
<dbReference type="Pfam" id="PF08352">
    <property type="entry name" value="oligo_HPY"/>
    <property type="match status" value="1"/>
</dbReference>
<dbReference type="NCBIfam" id="NF008453">
    <property type="entry name" value="PRK11308.1"/>
    <property type="match status" value="2"/>
</dbReference>
<evidence type="ECO:0000256" key="4">
    <source>
        <dbReference type="ARBA" id="ARBA00022741"/>
    </source>
</evidence>
<dbReference type="Proteomes" id="UP001429580">
    <property type="component" value="Unassembled WGS sequence"/>
</dbReference>
<feature type="domain" description="ABC transporter" evidence="6">
    <location>
        <begin position="287"/>
        <end position="531"/>
    </location>
</feature>
<dbReference type="SMART" id="SM00382">
    <property type="entry name" value="AAA"/>
    <property type="match status" value="2"/>
</dbReference>
<dbReference type="Gene3D" id="3.40.50.300">
    <property type="entry name" value="P-loop containing nucleotide triphosphate hydrolases"/>
    <property type="match status" value="2"/>
</dbReference>
<sequence length="545" mass="60296">MDEALVKIRDLRVSFGRGDAKTRILKGIDIDLANGEILGIIGESGSGKTMTGLSLLRLLPQTAHVEAVKMFFAGEELQQKSGGEFDALRGVQLAMVFQDPVGSFNPCKTIGWHFAQVLRRVGETGELRDKSVQLLRDVGVKRAEETMFLYPHQLSGGMLQRALIALVLALRPKLIVADEPTTNLDKIVEKQVLDLFLSLQRRLGASVIFVTHDMPVAASFCHRIAVMNAGEIVEVGETAQIFGRPRHPYTRRLIDTALKLAGANGRPKENQSHRARQAARFAEEPLYRVRDLTISFPHSNRHGSFRALDGVSFDVMPGEILGILGESGSGKTTLGRSLLRLYEPAGGRIEYRGRDITHERERSLRSIRREMQMVFQDPGGSFSPRRTMGQALREALAMARHPRAELRRRAVSLLERVGLTAEHGDRYAHELSGGQLQRVAIARAIALEPRVIVADEAVSKLDVSVRAEILTLLGDVQREIGMAIIFITHDLDVARYICDRIAVMYHGKLLEIGHTEEIFTRPAAGYTQSLLGTHQNLAKLIGAVA</sequence>
<organism evidence="7 8">
    <name type="scientific">Pseudochelatococcus lubricantis</name>
    <dbReference type="NCBI Taxonomy" id="1538102"/>
    <lineage>
        <taxon>Bacteria</taxon>
        <taxon>Pseudomonadati</taxon>
        <taxon>Pseudomonadota</taxon>
        <taxon>Alphaproteobacteria</taxon>
        <taxon>Hyphomicrobiales</taxon>
        <taxon>Chelatococcaceae</taxon>
        <taxon>Pseudochelatococcus</taxon>
    </lineage>
</organism>
<dbReference type="GO" id="GO:0005524">
    <property type="term" value="F:ATP binding"/>
    <property type="evidence" value="ECO:0007669"/>
    <property type="project" value="UniProtKB-KW"/>
</dbReference>
<feature type="domain" description="ABC transporter" evidence="6">
    <location>
        <begin position="6"/>
        <end position="254"/>
    </location>
</feature>
<dbReference type="PANTHER" id="PTHR43776">
    <property type="entry name" value="TRANSPORT ATP-BINDING PROTEIN"/>
    <property type="match status" value="1"/>
</dbReference>
<evidence type="ECO:0000313" key="8">
    <source>
        <dbReference type="Proteomes" id="UP001429580"/>
    </source>
</evidence>
<accession>A0ABX0V0J4</accession>
<dbReference type="InterPro" id="IPR013563">
    <property type="entry name" value="Oligopep_ABC_C"/>
</dbReference>
<dbReference type="SUPFAM" id="SSF52540">
    <property type="entry name" value="P-loop containing nucleoside triphosphate hydrolases"/>
    <property type="match status" value="2"/>
</dbReference>
<reference evidence="7 8" key="1">
    <citation type="submission" date="2020-03" db="EMBL/GenBank/DDBJ databases">
        <title>Genomic Encyclopedia of Type Strains, Phase IV (KMG-IV): sequencing the most valuable type-strain genomes for metagenomic binning, comparative biology and taxonomic classification.</title>
        <authorList>
            <person name="Goeker M."/>
        </authorList>
    </citation>
    <scope>NUCLEOTIDE SEQUENCE [LARGE SCALE GENOMIC DNA]</scope>
    <source>
        <strain evidence="7 8">DSM 103870</strain>
    </source>
</reference>
<evidence type="ECO:0000313" key="7">
    <source>
        <dbReference type="EMBL" id="NIJ58721.1"/>
    </source>
</evidence>
<dbReference type="CDD" id="cd03257">
    <property type="entry name" value="ABC_NikE_OppD_transporters"/>
    <property type="match status" value="2"/>
</dbReference>
<dbReference type="PROSITE" id="PS50893">
    <property type="entry name" value="ABC_TRANSPORTER_2"/>
    <property type="match status" value="2"/>
</dbReference>
<gene>
    <name evidence="7" type="ORF">FHS82_002569</name>
</gene>
<dbReference type="RefSeq" id="WP_166953366.1">
    <property type="nucleotide sequence ID" value="NZ_JAASQI010000005.1"/>
</dbReference>
<dbReference type="InterPro" id="IPR050319">
    <property type="entry name" value="ABC_transp_ATP-bind"/>
</dbReference>
<comment type="subcellular location">
    <subcellularLocation>
        <location evidence="1">Cell inner membrane</location>
        <topology evidence="1">Peripheral membrane protein</topology>
    </subcellularLocation>
</comment>
<comment type="caution">
    <text evidence="7">The sequence shown here is derived from an EMBL/GenBank/DDBJ whole genome shotgun (WGS) entry which is preliminary data.</text>
</comment>
<evidence type="ECO:0000259" key="6">
    <source>
        <dbReference type="PROSITE" id="PS50893"/>
    </source>
</evidence>
<keyword evidence="3" id="KW-0813">Transport</keyword>
<dbReference type="InterPro" id="IPR003593">
    <property type="entry name" value="AAA+_ATPase"/>
</dbReference>
<protein>
    <submittedName>
        <fullName evidence="7">Peptide/nickel transport system ATP-binding protein</fullName>
    </submittedName>
</protein>
<dbReference type="Pfam" id="PF00005">
    <property type="entry name" value="ABC_tran"/>
    <property type="match status" value="2"/>
</dbReference>
<evidence type="ECO:0000256" key="1">
    <source>
        <dbReference type="ARBA" id="ARBA00004417"/>
    </source>
</evidence>
<evidence type="ECO:0000256" key="3">
    <source>
        <dbReference type="ARBA" id="ARBA00022448"/>
    </source>
</evidence>
<dbReference type="EMBL" id="JAASQI010000005">
    <property type="protein sequence ID" value="NIJ58721.1"/>
    <property type="molecule type" value="Genomic_DNA"/>
</dbReference>
<proteinExistence type="inferred from homology"/>
<dbReference type="InterPro" id="IPR003439">
    <property type="entry name" value="ABC_transporter-like_ATP-bd"/>
</dbReference>
<evidence type="ECO:0000256" key="2">
    <source>
        <dbReference type="ARBA" id="ARBA00005417"/>
    </source>
</evidence>
<dbReference type="PANTHER" id="PTHR43776:SF7">
    <property type="entry name" value="D,D-DIPEPTIDE TRANSPORT ATP-BINDING PROTEIN DDPF-RELATED"/>
    <property type="match status" value="1"/>
</dbReference>
<dbReference type="InterPro" id="IPR017871">
    <property type="entry name" value="ABC_transporter-like_CS"/>
</dbReference>
<evidence type="ECO:0000256" key="5">
    <source>
        <dbReference type="ARBA" id="ARBA00022840"/>
    </source>
</evidence>
<keyword evidence="5 7" id="KW-0067">ATP-binding</keyword>